<dbReference type="InterPro" id="IPR036188">
    <property type="entry name" value="FAD/NAD-bd_sf"/>
</dbReference>
<name>A0A0I9XLN5_9MYCO</name>
<dbReference type="AlphaFoldDB" id="A0A0I9XLN5"/>
<dbReference type="RefSeq" id="WP_047315989.1">
    <property type="nucleotide sequence ID" value="NZ_LDPQ01000019.1"/>
</dbReference>
<organism evidence="3 4">
    <name type="scientific">Mycobacterium haemophilum</name>
    <dbReference type="NCBI Taxonomy" id="29311"/>
    <lineage>
        <taxon>Bacteria</taxon>
        <taxon>Bacillati</taxon>
        <taxon>Actinomycetota</taxon>
        <taxon>Actinomycetes</taxon>
        <taxon>Mycobacteriales</taxon>
        <taxon>Mycobacteriaceae</taxon>
        <taxon>Mycobacterium</taxon>
    </lineage>
</organism>
<keyword evidence="4" id="KW-1185">Reference proteome</keyword>
<comment type="caution">
    <text evidence="3">The sequence shown here is derived from an EMBL/GenBank/DDBJ whole genome shotgun (WGS) entry which is preliminary data.</text>
</comment>
<dbReference type="Gene3D" id="3.50.50.60">
    <property type="entry name" value="FAD/NAD(P)-binding domain"/>
    <property type="match status" value="1"/>
</dbReference>
<evidence type="ECO:0000256" key="1">
    <source>
        <dbReference type="ARBA" id="ARBA00023002"/>
    </source>
</evidence>
<evidence type="ECO:0000313" key="3">
    <source>
        <dbReference type="EMBL" id="KLO35274.1"/>
    </source>
</evidence>
<dbReference type="Pfam" id="PF01266">
    <property type="entry name" value="DAO"/>
    <property type="match status" value="1"/>
</dbReference>
<gene>
    <name evidence="3" type="ORF">ABH38_16420</name>
</gene>
<dbReference type="PANTHER" id="PTHR13847">
    <property type="entry name" value="SARCOSINE DEHYDROGENASE-RELATED"/>
    <property type="match status" value="1"/>
</dbReference>
<dbReference type="SUPFAM" id="SSF51905">
    <property type="entry name" value="FAD/NAD(P)-binding domain"/>
    <property type="match status" value="1"/>
</dbReference>
<dbReference type="GO" id="GO:0005737">
    <property type="term" value="C:cytoplasm"/>
    <property type="evidence" value="ECO:0007669"/>
    <property type="project" value="TreeGrafter"/>
</dbReference>
<dbReference type="OrthoDB" id="2055370at2"/>
<keyword evidence="1" id="KW-0560">Oxidoreductase</keyword>
<proteinExistence type="predicted"/>
<dbReference type="InterPro" id="IPR006076">
    <property type="entry name" value="FAD-dep_OxRdtase"/>
</dbReference>
<dbReference type="SUPFAM" id="SSF54373">
    <property type="entry name" value="FAD-linked reductases, C-terminal domain"/>
    <property type="match status" value="1"/>
</dbReference>
<dbReference type="PATRIC" id="fig|29311.18.peg.1671"/>
<dbReference type="GO" id="GO:0016491">
    <property type="term" value="F:oxidoreductase activity"/>
    <property type="evidence" value="ECO:0007669"/>
    <property type="project" value="UniProtKB-KW"/>
</dbReference>
<feature type="domain" description="FAD dependent oxidoreductase" evidence="2">
    <location>
        <begin position="7"/>
        <end position="354"/>
    </location>
</feature>
<dbReference type="STRING" id="1202450.B586_14085"/>
<sequence length="385" mass="40252">MTLNGGRVVIIGGGIIGISIAYHLGVAGYRNVAVVERNLLGEGTTAYATGGIRCQFSSRVNIELVQQSVDFWENFEAYTGRPLDFRKHGYLFLISDEITSVAFGKNAALQRSLGVDVEILDPAQIRTIFPGVRTDDLLSGTYTPNDGSAWPADAVAGYAHAARRNGVLVMQNTRVLDIVVGSEGTVSGVQTSEGDIAAEVVVIAAGPQSRAVGALCGLDIPVFPHSRQAFAAGPVPSINGNLPLTVDMATGAYLHPLKTGGAIIGGNDRHVPSTEEARVDSGQAQGLAAALWHRFPDLAELKITAGWAGLREMTPDGLAIIGPAGEVGGLYIAAGFSGHGFMQSPAVGNSVAQLLLYGHPDLDLSPLSITRFEAPLVGEVENAVF</sequence>
<evidence type="ECO:0000313" key="4">
    <source>
        <dbReference type="Proteomes" id="UP000036334"/>
    </source>
</evidence>
<evidence type="ECO:0000259" key="2">
    <source>
        <dbReference type="Pfam" id="PF01266"/>
    </source>
</evidence>
<reference evidence="3 4" key="1">
    <citation type="submission" date="2015-05" db="EMBL/GenBank/DDBJ databases">
        <title>Genome sequence of Mycobacterium haemophilum.</title>
        <authorList>
            <person name="Greninger A.L."/>
            <person name="Cunningham G."/>
            <person name="Miller S."/>
        </authorList>
    </citation>
    <scope>NUCLEOTIDE SEQUENCE [LARGE SCALE GENOMIC DNA]</scope>
    <source>
        <strain evidence="4">UC1</strain>
    </source>
</reference>
<dbReference type="EMBL" id="LDPR01000016">
    <property type="protein sequence ID" value="KLO35274.1"/>
    <property type="molecule type" value="Genomic_DNA"/>
</dbReference>
<protein>
    <submittedName>
        <fullName evidence="3">FAD-dependent oxidoreductase</fullName>
    </submittedName>
</protein>
<dbReference type="Proteomes" id="UP000036334">
    <property type="component" value="Unassembled WGS sequence"/>
</dbReference>
<dbReference type="PANTHER" id="PTHR13847:SF287">
    <property type="entry name" value="FAD-DEPENDENT OXIDOREDUCTASE DOMAIN-CONTAINING PROTEIN 1"/>
    <property type="match status" value="1"/>
</dbReference>
<accession>A0A0I9XLN5</accession>
<dbReference type="Gene3D" id="3.30.9.10">
    <property type="entry name" value="D-Amino Acid Oxidase, subunit A, domain 2"/>
    <property type="match status" value="1"/>
</dbReference>